<feature type="domain" description="Putative restriction endonuclease" evidence="1">
    <location>
        <begin position="31"/>
        <end position="186"/>
    </location>
</feature>
<keyword evidence="2" id="KW-0378">Hydrolase</keyword>
<dbReference type="PANTHER" id="PTHR47152">
    <property type="entry name" value="SLR2084 PROTEIN-RELATED"/>
    <property type="match status" value="1"/>
</dbReference>
<comment type="caution">
    <text evidence="2">The sequence shown here is derived from an EMBL/GenBank/DDBJ whole genome shotgun (WGS) entry which is preliminary data.</text>
</comment>
<dbReference type="InterPro" id="IPR011335">
    <property type="entry name" value="Restrct_endonuc-II-like"/>
</dbReference>
<dbReference type="SUPFAM" id="SSF52980">
    <property type="entry name" value="Restriction endonuclease-like"/>
    <property type="match status" value="1"/>
</dbReference>
<dbReference type="RefSeq" id="WP_413264353.1">
    <property type="nucleotide sequence ID" value="NZ_JBHFNR010000124.1"/>
</dbReference>
<reference evidence="2 3" key="1">
    <citation type="submission" date="2024-09" db="EMBL/GenBank/DDBJ databases">
        <title>Floridaenema gen nov. (Aerosakkonemataceae, Aerosakkonematales ord. nov., Cyanobacteria) from benthic tropical and subtropical fresh waters, with the description of four new species.</title>
        <authorList>
            <person name="Moretto J.A."/>
            <person name="Berthold D.E."/>
            <person name="Lefler F.W."/>
            <person name="Huang I.-S."/>
            <person name="Laughinghouse H. IV."/>
        </authorList>
    </citation>
    <scope>NUCLEOTIDE SEQUENCE [LARGE SCALE GENOMIC DNA]</scope>
    <source>
        <strain evidence="2 3">BLCC-F50</strain>
    </source>
</reference>
<dbReference type="InterPro" id="IPR012296">
    <property type="entry name" value="Nuclease_put_TT1808"/>
</dbReference>
<accession>A0ABV4XSL4</accession>
<evidence type="ECO:0000259" key="1">
    <source>
        <dbReference type="Pfam" id="PF05685"/>
    </source>
</evidence>
<keyword evidence="3" id="KW-1185">Reference proteome</keyword>
<keyword evidence="2" id="KW-0540">Nuclease</keyword>
<keyword evidence="2" id="KW-0255">Endonuclease</keyword>
<protein>
    <submittedName>
        <fullName evidence="2">Uma2 family endonuclease</fullName>
    </submittedName>
</protein>
<evidence type="ECO:0000313" key="3">
    <source>
        <dbReference type="Proteomes" id="UP001576784"/>
    </source>
</evidence>
<dbReference type="EMBL" id="JBHFNR010000124">
    <property type="protein sequence ID" value="MFB2894718.1"/>
    <property type="molecule type" value="Genomic_DNA"/>
</dbReference>
<sequence>MVQISTQVNELEIDDFQGKVTQNIVLSQVSWQTFKALLADMGNHRSSRLTYNQGTLQIKMPSKLHEIINRLLARIVTTLTEELGLNVIDLGSTTLEREDLAQGAEPDTCFYIQNADLLTGLDPEIPENLPPDLVIEVDITSPSTRRIDVYQALGIPEVWCYTKKQGLKVYLLRGEGENQRYEESAVSGAFSLVTAEVLNQFLQQRQTMNENTVIRSVRDWVKLNIAQN</sequence>
<dbReference type="PANTHER" id="PTHR47152:SF2">
    <property type="entry name" value="SLR2084 PROTEIN"/>
    <property type="match status" value="1"/>
</dbReference>
<dbReference type="InterPro" id="IPR008538">
    <property type="entry name" value="Uma2"/>
</dbReference>
<dbReference type="GO" id="GO:0004519">
    <property type="term" value="F:endonuclease activity"/>
    <property type="evidence" value="ECO:0007669"/>
    <property type="project" value="UniProtKB-KW"/>
</dbReference>
<gene>
    <name evidence="2" type="ORF">ACE1CI_17555</name>
</gene>
<dbReference type="Pfam" id="PF05685">
    <property type="entry name" value="Uma2"/>
    <property type="match status" value="1"/>
</dbReference>
<dbReference type="Proteomes" id="UP001576784">
    <property type="component" value="Unassembled WGS sequence"/>
</dbReference>
<organism evidence="2 3">
    <name type="scientific">Floridaenema flaviceps BLCC-F50</name>
    <dbReference type="NCBI Taxonomy" id="3153642"/>
    <lineage>
        <taxon>Bacteria</taxon>
        <taxon>Bacillati</taxon>
        <taxon>Cyanobacteriota</taxon>
        <taxon>Cyanophyceae</taxon>
        <taxon>Oscillatoriophycideae</taxon>
        <taxon>Aerosakkonematales</taxon>
        <taxon>Aerosakkonemataceae</taxon>
        <taxon>Floridanema</taxon>
        <taxon>Floridanema flaviceps</taxon>
    </lineage>
</organism>
<dbReference type="CDD" id="cd06260">
    <property type="entry name" value="DUF820-like"/>
    <property type="match status" value="1"/>
</dbReference>
<evidence type="ECO:0000313" key="2">
    <source>
        <dbReference type="EMBL" id="MFB2894718.1"/>
    </source>
</evidence>
<name>A0ABV4XSL4_9CYAN</name>
<dbReference type="Gene3D" id="3.90.1570.10">
    <property type="entry name" value="tt1808, chain A"/>
    <property type="match status" value="1"/>
</dbReference>
<proteinExistence type="predicted"/>